<accession>A0A915CM47</accession>
<feature type="compositionally biased region" description="Basic and acidic residues" evidence="1">
    <location>
        <begin position="142"/>
        <end position="162"/>
    </location>
</feature>
<dbReference type="PANTHER" id="PTHR12419">
    <property type="entry name" value="OTU DOMAIN CONTAINING PROTEIN"/>
    <property type="match status" value="1"/>
</dbReference>
<feature type="compositionally biased region" description="Basic and acidic residues" evidence="1">
    <location>
        <begin position="210"/>
        <end position="219"/>
    </location>
</feature>
<dbReference type="PROSITE" id="PS50802">
    <property type="entry name" value="OTU"/>
    <property type="match status" value="1"/>
</dbReference>
<feature type="compositionally biased region" description="Polar residues" evidence="1">
    <location>
        <begin position="418"/>
        <end position="438"/>
    </location>
</feature>
<feature type="domain" description="OTU" evidence="2">
    <location>
        <begin position="1086"/>
        <end position="1196"/>
    </location>
</feature>
<dbReference type="Gene3D" id="3.90.70.80">
    <property type="match status" value="1"/>
</dbReference>
<feature type="compositionally biased region" description="Polar residues" evidence="1">
    <location>
        <begin position="111"/>
        <end position="126"/>
    </location>
</feature>
<dbReference type="InterPro" id="IPR018289">
    <property type="entry name" value="MULE_transposase_dom"/>
</dbReference>
<dbReference type="InterPro" id="IPR038765">
    <property type="entry name" value="Papain-like_cys_pep_sf"/>
</dbReference>
<feature type="region of interest" description="Disordered" evidence="1">
    <location>
        <begin position="106"/>
        <end position="126"/>
    </location>
</feature>
<dbReference type="AlphaFoldDB" id="A0A915CM47"/>
<sequence length="1275" mass="143967">MPMTIYKLEKKRLEEERLPLAHNHTPKSHDRDAQKGFRTFTRVCIGPPLKKTEPLEEAKELNYKFTQSSEQGRSNLNIDTVGSSTVHMPTTYYRRRRQQLDEARLGHKSHANTTLKQPQKANINAENNKNVLQIFVDPLEQPEHPVFERPTLESNLADKRSSEEEDSGFETTTTRNSWRRDKKEGAKPCSESSSHRSTSSPSRFLSSKQHQQEKTEPEKGPSISDLSPSAIAPFALTKQRSEADGQILQLSRFLRHLDSTDPIPGASSRSQEKQILPLLFHSKPVVSFSTLPKSIRPAESSVSSFSEASVGVEVFREQSANISASCVFPCNEFYSNSAGLSSKDNCFRPKSSAHHPEQQMSSVASHYLKAVEISLEEDFCEQHPQPLTATSFGKSLKQLGRSGQLSGAGQVCHPPFTRSFSQPPSTSSKPASSVQQKRSIFEPSNHLANLKIKNGANLPTSFPTNREVLKYGGVSEREGRTALAKCSSSFEQKDEENKVERINSSNTTLYQQFKQNKFATNTSPLTSKVLAHNGDLDKQVLERRCGCFAMAEGGKKQANQAEGCRSEYYTEVQSQGAAQHNLRASTSKDSTKQELEIMSITSKYFGELKAVRSGENEFRKFRHASTNKDKKYFVCYHCSEIKKKSKELFTTPTLQELDKQYTVNEAKHHAQCKTYTKNEVLALDLDRKCRQEVRTQPGCQPQATYDKYADEALKVSLSQKEEVFDPSSVAMKFGSYEEVRQQLFRHRREGVLTVEDAFDLPAAFRVTKGDAQRWLLLSDREAEVVVLSSDADLITGAKCKYLAMDSTFEITSNSFYQLLTLHGLLPVRVNAETEFSEWVVIAFALMKKKSTASYEVILNSVVEAWKRLSVEPMYKRVFMDFEESERNAAMKILGANKIKGCQFHHAQAVLHKIKNVGLIVHYRVNEVFRALVRSTLAISLLPPDLVDVAWESVKKDFLELVEERKLIKKFVNYFEAEWMRMNTSLWNWYREDMKTNNAAEAFHSFLKRRHGALRRPGNSLLFAFLQKIQYGQATRVVSISNGAKVRKKNKKYERIKQQLWNCGMISTSVIHSPAPKKSCPNTKVPKEFLDIEGDGNCLYRSIAYYIKGTDINHGQVRQEMMDYLHRNKHESWAGIFGTQKEITSYIKLHRQESEYGYSKELILAAKLYQFNFVLFKPDEVPKFAYFSADYTAVISPACYNAPKKVVPGIFSCSIESSPVTSLPLFNTSHNSSGIGSSVSPSLSSLSVKSNENLTYSNNLGMASPGTVADRVVMAI</sequence>
<dbReference type="Pfam" id="PF10551">
    <property type="entry name" value="MULE"/>
    <property type="match status" value="1"/>
</dbReference>
<dbReference type="GO" id="GO:0004843">
    <property type="term" value="F:cysteine-type deubiquitinase activity"/>
    <property type="evidence" value="ECO:0007669"/>
    <property type="project" value="TreeGrafter"/>
</dbReference>
<proteinExistence type="predicted"/>
<feature type="compositionally biased region" description="Low complexity" evidence="1">
    <location>
        <begin position="190"/>
        <end position="207"/>
    </location>
</feature>
<name>A0A915CM47_9BILA</name>
<dbReference type="InterPro" id="IPR050704">
    <property type="entry name" value="Peptidase_C85-like"/>
</dbReference>
<dbReference type="WBParaSite" id="jg10438">
    <property type="protein sequence ID" value="jg10438"/>
    <property type="gene ID" value="jg10438"/>
</dbReference>
<dbReference type="CDD" id="cd22744">
    <property type="entry name" value="OTU"/>
    <property type="match status" value="1"/>
</dbReference>
<feature type="region of interest" description="Disordered" evidence="1">
    <location>
        <begin position="413"/>
        <end position="438"/>
    </location>
</feature>
<evidence type="ECO:0000259" key="2">
    <source>
        <dbReference type="PROSITE" id="PS50802"/>
    </source>
</evidence>
<dbReference type="Pfam" id="PF02338">
    <property type="entry name" value="OTU"/>
    <property type="match status" value="1"/>
</dbReference>
<reference evidence="4" key="1">
    <citation type="submission" date="2022-11" db="UniProtKB">
        <authorList>
            <consortium name="WormBaseParasite"/>
        </authorList>
    </citation>
    <scope>IDENTIFICATION</scope>
</reference>
<dbReference type="Proteomes" id="UP000887574">
    <property type="component" value="Unplaced"/>
</dbReference>
<feature type="region of interest" description="Disordered" evidence="1">
    <location>
        <begin position="142"/>
        <end position="228"/>
    </location>
</feature>
<evidence type="ECO:0000313" key="3">
    <source>
        <dbReference type="Proteomes" id="UP000887574"/>
    </source>
</evidence>
<evidence type="ECO:0000256" key="1">
    <source>
        <dbReference type="SAM" id="MobiDB-lite"/>
    </source>
</evidence>
<organism evidence="3 4">
    <name type="scientific">Ditylenchus dipsaci</name>
    <dbReference type="NCBI Taxonomy" id="166011"/>
    <lineage>
        <taxon>Eukaryota</taxon>
        <taxon>Metazoa</taxon>
        <taxon>Ecdysozoa</taxon>
        <taxon>Nematoda</taxon>
        <taxon>Chromadorea</taxon>
        <taxon>Rhabditida</taxon>
        <taxon>Tylenchina</taxon>
        <taxon>Tylenchomorpha</taxon>
        <taxon>Sphaerularioidea</taxon>
        <taxon>Anguinidae</taxon>
        <taxon>Anguininae</taxon>
        <taxon>Ditylenchus</taxon>
    </lineage>
</organism>
<evidence type="ECO:0000313" key="4">
    <source>
        <dbReference type="WBParaSite" id="jg10438"/>
    </source>
</evidence>
<dbReference type="SUPFAM" id="SSF54001">
    <property type="entry name" value="Cysteine proteinases"/>
    <property type="match status" value="1"/>
</dbReference>
<protein>
    <submittedName>
        <fullName evidence="4">OTU domain-containing protein</fullName>
    </submittedName>
</protein>
<keyword evidence="3" id="KW-1185">Reference proteome</keyword>
<dbReference type="GO" id="GO:0016579">
    <property type="term" value="P:protein deubiquitination"/>
    <property type="evidence" value="ECO:0007669"/>
    <property type="project" value="TreeGrafter"/>
</dbReference>
<dbReference type="InterPro" id="IPR003323">
    <property type="entry name" value="OTU_dom"/>
</dbReference>